<proteinExistence type="predicted"/>
<dbReference type="InterPro" id="IPR001205">
    <property type="entry name" value="RNA-dir_pol_C"/>
</dbReference>
<comment type="catalytic activity">
    <reaction evidence="6">
        <text>RNA(n) + a ribonucleoside 5'-triphosphate = RNA(n+1) + diphosphate</text>
        <dbReference type="Rhea" id="RHEA:21248"/>
        <dbReference type="Rhea" id="RHEA-COMP:14527"/>
        <dbReference type="Rhea" id="RHEA-COMP:17342"/>
        <dbReference type="ChEBI" id="CHEBI:33019"/>
        <dbReference type="ChEBI" id="CHEBI:61557"/>
        <dbReference type="ChEBI" id="CHEBI:140395"/>
        <dbReference type="EC" id="2.7.7.48"/>
    </reaction>
</comment>
<evidence type="ECO:0000256" key="5">
    <source>
        <dbReference type="ARBA" id="ARBA00022953"/>
    </source>
</evidence>
<dbReference type="InterPro" id="IPR001795">
    <property type="entry name" value="RNA-dir_pol_luteovirus"/>
</dbReference>
<evidence type="ECO:0000256" key="2">
    <source>
        <dbReference type="ARBA" id="ARBA00022679"/>
    </source>
</evidence>
<dbReference type="GO" id="GO:0003968">
    <property type="term" value="F:RNA-directed RNA polymerase activity"/>
    <property type="evidence" value="ECO:0007669"/>
    <property type="project" value="UniProtKB-KW"/>
</dbReference>
<evidence type="ECO:0000313" key="8">
    <source>
        <dbReference type="EMBL" id="QHA33876.1"/>
    </source>
</evidence>
<evidence type="ECO:0000256" key="3">
    <source>
        <dbReference type="ARBA" id="ARBA00022695"/>
    </source>
</evidence>
<dbReference type="EMBL" id="MN661095">
    <property type="protein sequence ID" value="QHA33876.1"/>
    <property type="molecule type" value="Genomic_RNA"/>
</dbReference>
<dbReference type="GO" id="GO:0000166">
    <property type="term" value="F:nucleotide binding"/>
    <property type="evidence" value="ECO:0007669"/>
    <property type="project" value="UniProtKB-KW"/>
</dbReference>
<organism evidence="8">
    <name type="scientific">Atrato Sobemo-like virus 4</name>
    <dbReference type="NCBI Taxonomy" id="2689350"/>
    <lineage>
        <taxon>Viruses</taxon>
        <taxon>Riboviria</taxon>
        <taxon>Orthornavirae</taxon>
        <taxon>Pisuviricota</taxon>
        <taxon>Pisoniviricetes</taxon>
        <taxon>Sobelivirales</taxon>
        <taxon>Solemoviridae</taxon>
    </lineage>
</organism>
<name>A0A6B9KLQ6_9VIRU</name>
<sequence length="405" mass="46474">MTNAAALRAALVEPSEMEEEAVLYYLERKYKTAMDKRPVPKDWACRSRFEILLLYLDNASSPGYPYMREKPTIGEWLGADGFGGFNTVQVERLWYDVQQVLSGNYEHLFRVFVKDEAHKKAKADTNRWRLIVASSLPVQMVWRMLFHEQNLALNECSSEIPSKHGYVHCYGGWRQFLAEAKTAGMKYSRDISGWDVGAPGYIFRIVGKMRQRWKGVTASWITVQERMYRDAYEESNLIFSNGIVVKQEFSGFMKSGLFNTISDNSISMVGIHALACLRASIPIGSIFATGDDVLQSTISDNYLDELGKLGCRVKEVLYHIEFMGVNYSSGKPEPMYIQKHLFNVALKTDVLEELLDSYCRLYSESKNFPFWAKLAEDLGINVRSQRYYQFWYSSPMGAMVAKWLS</sequence>
<dbReference type="PRINTS" id="PR00914">
    <property type="entry name" value="LVIRUSRNAPOL"/>
</dbReference>
<keyword evidence="3" id="KW-0548">Nucleotidyltransferase</keyword>
<feature type="domain" description="RNA-directed RNA polymerase C-terminal" evidence="7">
    <location>
        <begin position="56"/>
        <end position="299"/>
    </location>
</feature>
<protein>
    <submittedName>
        <fullName evidence="8">RdRp</fullName>
    </submittedName>
</protein>
<evidence type="ECO:0000256" key="4">
    <source>
        <dbReference type="ARBA" id="ARBA00022741"/>
    </source>
</evidence>
<keyword evidence="2" id="KW-0808">Transferase</keyword>
<dbReference type="GO" id="GO:0006351">
    <property type="term" value="P:DNA-templated transcription"/>
    <property type="evidence" value="ECO:0007669"/>
    <property type="project" value="InterPro"/>
</dbReference>
<keyword evidence="5" id="KW-0693">Viral RNA replication</keyword>
<dbReference type="GO" id="GO:0003723">
    <property type="term" value="F:RNA binding"/>
    <property type="evidence" value="ECO:0007669"/>
    <property type="project" value="InterPro"/>
</dbReference>
<evidence type="ECO:0000256" key="6">
    <source>
        <dbReference type="ARBA" id="ARBA00048744"/>
    </source>
</evidence>
<dbReference type="Pfam" id="PF00680">
    <property type="entry name" value="RdRP_1"/>
    <property type="match status" value="1"/>
</dbReference>
<reference evidence="8" key="1">
    <citation type="submission" date="2019-10" db="EMBL/GenBank/DDBJ databases">
        <authorList>
            <person name="Nitsche A."/>
            <person name="Hankeln T."/>
            <person name="Acosta O."/>
            <person name="Velez I.D."/>
            <person name="Schiemann D.J."/>
        </authorList>
    </citation>
    <scope>NUCLEOTIDE SEQUENCE</scope>
    <source>
        <strain evidence="8">Ps 1758-7</strain>
    </source>
</reference>
<evidence type="ECO:0000256" key="1">
    <source>
        <dbReference type="ARBA" id="ARBA00022484"/>
    </source>
</evidence>
<keyword evidence="1" id="KW-0696">RNA-directed RNA polymerase</keyword>
<accession>A0A6B9KLQ6</accession>
<dbReference type="InterPro" id="IPR043502">
    <property type="entry name" value="DNA/RNA_pol_sf"/>
</dbReference>
<keyword evidence="4" id="KW-0547">Nucleotide-binding</keyword>
<evidence type="ECO:0000259" key="7">
    <source>
        <dbReference type="Pfam" id="PF00680"/>
    </source>
</evidence>
<dbReference type="SUPFAM" id="SSF56672">
    <property type="entry name" value="DNA/RNA polymerases"/>
    <property type="match status" value="1"/>
</dbReference>